<dbReference type="STRING" id="698492.A0A0E9NJR1"/>
<dbReference type="GO" id="GO:0005634">
    <property type="term" value="C:nucleus"/>
    <property type="evidence" value="ECO:0007669"/>
    <property type="project" value="TreeGrafter"/>
</dbReference>
<dbReference type="PANTHER" id="PTHR21531:SF0">
    <property type="entry name" value="PROTEIN LTV1 HOMOLOG"/>
    <property type="match status" value="1"/>
</dbReference>
<dbReference type="GO" id="GO:0030688">
    <property type="term" value="C:preribosome, small subunit precursor"/>
    <property type="evidence" value="ECO:0007669"/>
    <property type="project" value="TreeGrafter"/>
</dbReference>
<dbReference type="Pfam" id="PF04180">
    <property type="entry name" value="LTV"/>
    <property type="match status" value="1"/>
</dbReference>
<dbReference type="PANTHER" id="PTHR21531">
    <property type="entry name" value="LOW-TEMPERATURE VIABILITY PROTEIN LTV1-RELATED"/>
    <property type="match status" value="1"/>
</dbReference>
<sequence length="426" mass="47703">MGKKGFINKKTAQTFQLVHRSQRDPLIHDEDASAMVFKPLDAPNVKKGAAAVKTKDDLEAELGEEASHVRGNEGEAANYGILYDDTQYDYMQHIREVGNSVDAIWVEAPGAQQKKKKAKVTGMGMALKEDILPAEVLPSNEEIPRNYQNFQAVQDEIAGFQPDMDPRLREVLEALEDEAYVEEDEHVFAELAASGERQADAFDDDDDFWDDEEEEGEDGYATDDTTKASAQPARSDWENEFSKFKQARRAAPGSDDDMDSDYGSVMAGLNKLKLNKNRRGPGSVVSSNYSMSSSAMFRNEGLTLLDDRFDKIEQEYMDDMDEEEEDELADAEQRPDLEAIFDDFLDNYAVKGKKLVPMSKHENGLYQLDEVRRDLGGARIYEPKEKSTKKKAAKTAATAEETEAKVPEVMGRVSAAPKNKPKVLRI</sequence>
<comment type="similarity">
    <text evidence="1">Belongs to the LTV1 family.</text>
</comment>
<feature type="region of interest" description="Disordered" evidence="2">
    <location>
        <begin position="381"/>
        <end position="404"/>
    </location>
</feature>
<dbReference type="EMBL" id="BACD03000029">
    <property type="protein sequence ID" value="GAO50084.1"/>
    <property type="molecule type" value="Genomic_DNA"/>
</dbReference>
<dbReference type="RefSeq" id="XP_019025660.1">
    <property type="nucleotide sequence ID" value="XM_019169304.1"/>
</dbReference>
<evidence type="ECO:0000256" key="2">
    <source>
        <dbReference type="SAM" id="MobiDB-lite"/>
    </source>
</evidence>
<dbReference type="InterPro" id="IPR007307">
    <property type="entry name" value="Ltv1"/>
</dbReference>
<dbReference type="OMA" id="TAQHFTL"/>
<dbReference type="GO" id="GO:0042274">
    <property type="term" value="P:ribosomal small subunit biogenesis"/>
    <property type="evidence" value="ECO:0007669"/>
    <property type="project" value="InterPro"/>
</dbReference>
<dbReference type="GO" id="GO:0005829">
    <property type="term" value="C:cytosol"/>
    <property type="evidence" value="ECO:0007669"/>
    <property type="project" value="TreeGrafter"/>
</dbReference>
<organism evidence="3 4">
    <name type="scientific">Saitoella complicata (strain BCRC 22490 / CBS 7301 / JCM 7358 / NBRC 10748 / NRRL Y-17804)</name>
    <dbReference type="NCBI Taxonomy" id="698492"/>
    <lineage>
        <taxon>Eukaryota</taxon>
        <taxon>Fungi</taxon>
        <taxon>Dikarya</taxon>
        <taxon>Ascomycota</taxon>
        <taxon>Taphrinomycotina</taxon>
        <taxon>Taphrinomycotina incertae sedis</taxon>
        <taxon>Saitoella</taxon>
    </lineage>
</organism>
<feature type="region of interest" description="Disordered" evidence="2">
    <location>
        <begin position="192"/>
        <end position="259"/>
    </location>
</feature>
<reference evidence="3 4" key="3">
    <citation type="journal article" date="2015" name="Genome Announc.">
        <title>Draft Genome Sequence of the Archiascomycetous Yeast Saitoella complicata.</title>
        <authorList>
            <person name="Yamauchi K."/>
            <person name="Kondo S."/>
            <person name="Hamamoto M."/>
            <person name="Takahashi Y."/>
            <person name="Ogura Y."/>
            <person name="Hayashi T."/>
            <person name="Nishida H."/>
        </authorList>
    </citation>
    <scope>NUCLEOTIDE SEQUENCE [LARGE SCALE GENOMIC DNA]</scope>
    <source>
        <strain evidence="3 4">NRRL Y-17804</strain>
    </source>
</reference>
<evidence type="ECO:0000256" key="1">
    <source>
        <dbReference type="ARBA" id="ARBA00009078"/>
    </source>
</evidence>
<dbReference type="GO" id="GO:0000056">
    <property type="term" value="P:ribosomal small subunit export from nucleus"/>
    <property type="evidence" value="ECO:0007669"/>
    <property type="project" value="TreeGrafter"/>
</dbReference>
<feature type="compositionally biased region" description="Acidic residues" evidence="2">
    <location>
        <begin position="201"/>
        <end position="221"/>
    </location>
</feature>
<dbReference type="OrthoDB" id="5852896at2759"/>
<evidence type="ECO:0000313" key="3">
    <source>
        <dbReference type="EMBL" id="GAO50084.1"/>
    </source>
</evidence>
<accession>A0A0E9NJR1</accession>
<comment type="caution">
    <text evidence="3">The sequence shown here is derived from an EMBL/GenBank/DDBJ whole genome shotgun (WGS) entry which is preliminary data.</text>
</comment>
<proteinExistence type="inferred from homology"/>
<evidence type="ECO:0000313" key="4">
    <source>
        <dbReference type="Proteomes" id="UP000033140"/>
    </source>
</evidence>
<name>A0A0E9NJR1_SAICN</name>
<dbReference type="Proteomes" id="UP000033140">
    <property type="component" value="Unassembled WGS sequence"/>
</dbReference>
<evidence type="ECO:0008006" key="5">
    <source>
        <dbReference type="Google" id="ProtNLM"/>
    </source>
</evidence>
<protein>
    <recommendedName>
        <fullName evidence="5">Low temperature viability protein</fullName>
    </recommendedName>
</protein>
<reference evidence="3 4" key="2">
    <citation type="journal article" date="2014" name="J. Gen. Appl. Microbiol.">
        <title>The early diverging ascomycetous budding yeast Saitoella complicata has three histone deacetylases belonging to the Clr6, Hos2, and Rpd3 lineages.</title>
        <authorList>
            <person name="Nishida H."/>
            <person name="Matsumoto T."/>
            <person name="Kondo S."/>
            <person name="Hamamoto M."/>
            <person name="Yoshikawa H."/>
        </authorList>
    </citation>
    <scope>NUCLEOTIDE SEQUENCE [LARGE SCALE GENOMIC DNA]</scope>
    <source>
        <strain evidence="3 4">NRRL Y-17804</strain>
    </source>
</reference>
<gene>
    <name evidence="3" type="ORF">G7K_4219-t1</name>
</gene>
<dbReference type="AlphaFoldDB" id="A0A0E9NJR1"/>
<keyword evidence="4" id="KW-1185">Reference proteome</keyword>
<reference evidence="3 4" key="1">
    <citation type="journal article" date="2011" name="J. Gen. Appl. Microbiol.">
        <title>Draft genome sequencing of the enigmatic yeast Saitoella complicata.</title>
        <authorList>
            <person name="Nishida H."/>
            <person name="Hamamoto M."/>
            <person name="Sugiyama J."/>
        </authorList>
    </citation>
    <scope>NUCLEOTIDE SEQUENCE [LARGE SCALE GENOMIC DNA]</scope>
    <source>
        <strain evidence="3 4">NRRL Y-17804</strain>
    </source>
</reference>